<comment type="caution">
    <text evidence="8">The sequence shown here is derived from an EMBL/GenBank/DDBJ whole genome shotgun (WGS) entry which is preliminary data.</text>
</comment>
<dbReference type="Pfam" id="PF00482">
    <property type="entry name" value="T2SSF"/>
    <property type="match status" value="1"/>
</dbReference>
<gene>
    <name evidence="8" type="ORF">LCGC14_0261830</name>
</gene>
<reference evidence="8" key="1">
    <citation type="journal article" date="2015" name="Nature">
        <title>Complex archaea that bridge the gap between prokaryotes and eukaryotes.</title>
        <authorList>
            <person name="Spang A."/>
            <person name="Saw J.H."/>
            <person name="Jorgensen S.L."/>
            <person name="Zaremba-Niedzwiedzka K."/>
            <person name="Martijn J."/>
            <person name="Lind A.E."/>
            <person name="van Eijk R."/>
            <person name="Schleper C."/>
            <person name="Guy L."/>
            <person name="Ettema T.J."/>
        </authorList>
    </citation>
    <scope>NUCLEOTIDE SEQUENCE</scope>
</reference>
<dbReference type="GO" id="GO:0005886">
    <property type="term" value="C:plasma membrane"/>
    <property type="evidence" value="ECO:0007669"/>
    <property type="project" value="UniProtKB-SubCell"/>
</dbReference>
<dbReference type="Gene3D" id="1.20.81.30">
    <property type="entry name" value="Type II secretion system (T2SS), domain F"/>
    <property type="match status" value="1"/>
</dbReference>
<evidence type="ECO:0000313" key="8">
    <source>
        <dbReference type="EMBL" id="KKN87152.1"/>
    </source>
</evidence>
<feature type="transmembrane region" description="Helical" evidence="6">
    <location>
        <begin position="277"/>
        <end position="297"/>
    </location>
</feature>
<dbReference type="PANTHER" id="PTHR35007:SF1">
    <property type="entry name" value="PILUS ASSEMBLY PROTEIN"/>
    <property type="match status" value="1"/>
</dbReference>
<feature type="transmembrane region" description="Helical" evidence="6">
    <location>
        <begin position="131"/>
        <end position="150"/>
    </location>
</feature>
<sequence length="336" mass="37098">MLTSAAGLLFILLSMVAAGGLAYAFLQPRIAAEKKVEIRRSQYTRDEGDRASLKVARDRLQEQSKRRKTIQSSLKDLEDRQKERDKHTGKLTLKRRLEQAGLPLTVGHFAAISVALAILGVLVALLFGLSWILTLGVAIFAGLGLPRFMLARARKRRLQKFVDQFPNAVDLIVRGVKSGLPLNDTLKMVASEMQEPVRSEFQKIMETQQMGVSISESVERLYRSVPIPETNFFSIVITIQAQAGGNLSEALGNLSKVLRDRKKMKGKIQAMSMEAKASGGIIGSLPIIVGGLVYLTTPDYISILFTTDTGKIILLASAIWMALGIFTMKKMINFDF</sequence>
<proteinExistence type="predicted"/>
<dbReference type="PANTHER" id="PTHR35007">
    <property type="entry name" value="INTEGRAL MEMBRANE PROTEIN-RELATED"/>
    <property type="match status" value="1"/>
</dbReference>
<keyword evidence="2" id="KW-1003">Cell membrane</keyword>
<comment type="subcellular location">
    <subcellularLocation>
        <location evidence="1">Cell membrane</location>
        <topology evidence="1">Multi-pass membrane protein</topology>
    </subcellularLocation>
</comment>
<dbReference type="InterPro" id="IPR018076">
    <property type="entry name" value="T2SS_GspF_dom"/>
</dbReference>
<keyword evidence="5 6" id="KW-0472">Membrane</keyword>
<feature type="transmembrane region" description="Helical" evidence="6">
    <location>
        <begin position="6"/>
        <end position="26"/>
    </location>
</feature>
<dbReference type="EMBL" id="LAZR01000141">
    <property type="protein sequence ID" value="KKN87152.1"/>
    <property type="molecule type" value="Genomic_DNA"/>
</dbReference>
<organism evidence="8">
    <name type="scientific">marine sediment metagenome</name>
    <dbReference type="NCBI Taxonomy" id="412755"/>
    <lineage>
        <taxon>unclassified sequences</taxon>
        <taxon>metagenomes</taxon>
        <taxon>ecological metagenomes</taxon>
    </lineage>
</organism>
<evidence type="ECO:0000256" key="1">
    <source>
        <dbReference type="ARBA" id="ARBA00004651"/>
    </source>
</evidence>
<evidence type="ECO:0000256" key="2">
    <source>
        <dbReference type="ARBA" id="ARBA00022475"/>
    </source>
</evidence>
<feature type="transmembrane region" description="Helical" evidence="6">
    <location>
        <begin position="309"/>
        <end position="328"/>
    </location>
</feature>
<keyword evidence="3 6" id="KW-0812">Transmembrane</keyword>
<evidence type="ECO:0000259" key="7">
    <source>
        <dbReference type="Pfam" id="PF00482"/>
    </source>
</evidence>
<evidence type="ECO:0000256" key="6">
    <source>
        <dbReference type="SAM" id="Phobius"/>
    </source>
</evidence>
<evidence type="ECO:0000256" key="3">
    <source>
        <dbReference type="ARBA" id="ARBA00022692"/>
    </source>
</evidence>
<protein>
    <recommendedName>
        <fullName evidence="7">Type II secretion system protein GspF domain-containing protein</fullName>
    </recommendedName>
</protein>
<feature type="transmembrane region" description="Helical" evidence="6">
    <location>
        <begin position="100"/>
        <end position="125"/>
    </location>
</feature>
<dbReference type="AlphaFoldDB" id="A0A0F9UIF5"/>
<name>A0A0F9UIF5_9ZZZZ</name>
<feature type="domain" description="Type II secretion system protein GspF" evidence="7">
    <location>
        <begin position="170"/>
        <end position="293"/>
    </location>
</feature>
<evidence type="ECO:0000256" key="5">
    <source>
        <dbReference type="ARBA" id="ARBA00023136"/>
    </source>
</evidence>
<keyword evidence="4 6" id="KW-1133">Transmembrane helix</keyword>
<accession>A0A0F9UIF5</accession>
<evidence type="ECO:0000256" key="4">
    <source>
        <dbReference type="ARBA" id="ARBA00022989"/>
    </source>
</evidence>
<dbReference type="InterPro" id="IPR042094">
    <property type="entry name" value="T2SS_GspF_sf"/>
</dbReference>